<keyword evidence="5" id="KW-0472">Membrane</keyword>
<dbReference type="GO" id="GO:0006886">
    <property type="term" value="P:intracellular protein transport"/>
    <property type="evidence" value="ECO:0007669"/>
    <property type="project" value="InterPro"/>
</dbReference>
<evidence type="ECO:0000313" key="8">
    <source>
        <dbReference type="EMBL" id="KLU82551.1"/>
    </source>
</evidence>
<evidence type="ECO:0000256" key="5">
    <source>
        <dbReference type="ARBA" id="ARBA00023136"/>
    </source>
</evidence>
<evidence type="ECO:0000256" key="3">
    <source>
        <dbReference type="ARBA" id="ARBA00022448"/>
    </source>
</evidence>
<dbReference type="InterPro" id="IPR026739">
    <property type="entry name" value="AP_beta"/>
</dbReference>
<comment type="similarity">
    <text evidence="2">Belongs to the adaptor complexes large subunit family.</text>
</comment>
<dbReference type="AlphaFoldDB" id="A0A0C4DP69"/>
<evidence type="ECO:0000313" key="9">
    <source>
        <dbReference type="EnsemblFungi" id="MAPG_01623T0"/>
    </source>
</evidence>
<dbReference type="InterPro" id="IPR002553">
    <property type="entry name" value="Clathrin/coatomer_adapt-like_N"/>
</dbReference>
<dbReference type="VEuPathDB" id="FungiDB:MAPG_01623"/>
<dbReference type="InterPro" id="IPR016024">
    <property type="entry name" value="ARM-type_fold"/>
</dbReference>
<dbReference type="GO" id="GO:0051285">
    <property type="term" value="C:cell cortex of cell tip"/>
    <property type="evidence" value="ECO:0007669"/>
    <property type="project" value="EnsemblFungi"/>
</dbReference>
<dbReference type="EnsemblFungi" id="MAPG_01623T0">
    <property type="protein sequence ID" value="MAPG_01623T0"/>
    <property type="gene ID" value="MAPG_01623"/>
</dbReference>
<dbReference type="EMBL" id="GL876966">
    <property type="protein sequence ID" value="KLU82551.1"/>
    <property type="molecule type" value="Genomic_DNA"/>
</dbReference>
<dbReference type="eggNOG" id="KOG1061">
    <property type="taxonomic scope" value="Eukaryota"/>
</dbReference>
<feature type="domain" description="Clathrin/coatomer adaptor adaptin-like N-terminal" evidence="7">
    <location>
        <begin position="159"/>
        <end position="665"/>
    </location>
</feature>
<dbReference type="OMA" id="FIQRPTR"/>
<dbReference type="PANTHER" id="PTHR11134">
    <property type="entry name" value="ADAPTOR COMPLEX SUBUNIT BETA FAMILY MEMBER"/>
    <property type="match status" value="1"/>
</dbReference>
<reference evidence="10" key="1">
    <citation type="submission" date="2010-05" db="EMBL/GenBank/DDBJ databases">
        <title>The genome sequence of Magnaporthe poae strain ATCC 64411.</title>
        <authorList>
            <person name="Ma L.-J."/>
            <person name="Dead R."/>
            <person name="Young S."/>
            <person name="Zeng Q."/>
            <person name="Koehrsen M."/>
            <person name="Alvarado L."/>
            <person name="Berlin A."/>
            <person name="Chapman S.B."/>
            <person name="Chen Z."/>
            <person name="Freedman E."/>
            <person name="Gellesch M."/>
            <person name="Goldberg J."/>
            <person name="Griggs A."/>
            <person name="Gujja S."/>
            <person name="Heilman E.R."/>
            <person name="Heiman D."/>
            <person name="Hepburn T."/>
            <person name="Howarth C."/>
            <person name="Jen D."/>
            <person name="Larson L."/>
            <person name="Mehta T."/>
            <person name="Neiman D."/>
            <person name="Pearson M."/>
            <person name="Roberts A."/>
            <person name="Saif S."/>
            <person name="Shea T."/>
            <person name="Shenoy N."/>
            <person name="Sisk P."/>
            <person name="Stolte C."/>
            <person name="Sykes S."/>
            <person name="Walk T."/>
            <person name="White J."/>
            <person name="Yandava C."/>
            <person name="Haas B."/>
            <person name="Nusbaum C."/>
            <person name="Birren B."/>
        </authorList>
    </citation>
    <scope>NUCLEOTIDE SEQUENCE [LARGE SCALE GENOMIC DNA]</scope>
    <source>
        <strain evidence="10">ATCC 64411 / 73-15</strain>
    </source>
</reference>
<reference evidence="8" key="3">
    <citation type="submission" date="2011-03" db="EMBL/GenBank/DDBJ databases">
        <title>Annotation of Magnaporthe poae ATCC 64411.</title>
        <authorList>
            <person name="Ma L.-J."/>
            <person name="Dead R."/>
            <person name="Young S.K."/>
            <person name="Zeng Q."/>
            <person name="Gargeya S."/>
            <person name="Fitzgerald M."/>
            <person name="Haas B."/>
            <person name="Abouelleil A."/>
            <person name="Alvarado L."/>
            <person name="Arachchi H.M."/>
            <person name="Berlin A."/>
            <person name="Brown A."/>
            <person name="Chapman S.B."/>
            <person name="Chen Z."/>
            <person name="Dunbar C."/>
            <person name="Freedman E."/>
            <person name="Gearin G."/>
            <person name="Gellesch M."/>
            <person name="Goldberg J."/>
            <person name="Griggs A."/>
            <person name="Gujja S."/>
            <person name="Heiman D."/>
            <person name="Howarth C."/>
            <person name="Larson L."/>
            <person name="Lui A."/>
            <person name="MacDonald P.J.P."/>
            <person name="Mehta T."/>
            <person name="Montmayeur A."/>
            <person name="Murphy C."/>
            <person name="Neiman D."/>
            <person name="Pearson M."/>
            <person name="Priest M."/>
            <person name="Roberts A."/>
            <person name="Saif S."/>
            <person name="Shea T."/>
            <person name="Shenoy N."/>
            <person name="Sisk P."/>
            <person name="Stolte C."/>
            <person name="Sykes S."/>
            <person name="Yandava C."/>
            <person name="Wortman J."/>
            <person name="Nusbaum C."/>
            <person name="Birren B."/>
        </authorList>
    </citation>
    <scope>NUCLEOTIDE SEQUENCE</scope>
    <source>
        <strain evidence="8">ATCC 64411</strain>
    </source>
</reference>
<dbReference type="GO" id="GO:0016192">
    <property type="term" value="P:vesicle-mediated transport"/>
    <property type="evidence" value="ECO:0007669"/>
    <property type="project" value="InterPro"/>
</dbReference>
<keyword evidence="3" id="KW-0813">Transport</keyword>
<evidence type="ECO:0000313" key="10">
    <source>
        <dbReference type="Proteomes" id="UP000011715"/>
    </source>
</evidence>
<reference evidence="9" key="4">
    <citation type="journal article" date="2015" name="G3 (Bethesda)">
        <title>Genome sequences of three phytopathogenic species of the Magnaporthaceae family of fungi.</title>
        <authorList>
            <person name="Okagaki L.H."/>
            <person name="Nunes C.C."/>
            <person name="Sailsbery J."/>
            <person name="Clay B."/>
            <person name="Brown D."/>
            <person name="John T."/>
            <person name="Oh Y."/>
            <person name="Young N."/>
            <person name="Fitzgerald M."/>
            <person name="Haas B.J."/>
            <person name="Zeng Q."/>
            <person name="Young S."/>
            <person name="Adiconis X."/>
            <person name="Fan L."/>
            <person name="Levin J.Z."/>
            <person name="Mitchell T.K."/>
            <person name="Okubara P.A."/>
            <person name="Farman M.L."/>
            <person name="Kohn L.M."/>
            <person name="Birren B."/>
            <person name="Ma L.-J."/>
            <person name="Dean R.A."/>
        </authorList>
    </citation>
    <scope>NUCLEOTIDE SEQUENCE</scope>
    <source>
        <strain evidence="9">ATCC 64411 / 73-15</strain>
    </source>
</reference>
<evidence type="ECO:0000259" key="7">
    <source>
        <dbReference type="Pfam" id="PF01602"/>
    </source>
</evidence>
<dbReference type="SUPFAM" id="SSF48371">
    <property type="entry name" value="ARM repeat"/>
    <property type="match status" value="1"/>
</dbReference>
<keyword evidence="4" id="KW-0653">Protein transport</keyword>
<evidence type="ECO:0000256" key="1">
    <source>
        <dbReference type="ARBA" id="ARBA00004308"/>
    </source>
</evidence>
<dbReference type="GO" id="GO:0032153">
    <property type="term" value="C:cell division site"/>
    <property type="evidence" value="ECO:0007669"/>
    <property type="project" value="EnsemblFungi"/>
</dbReference>
<accession>A0A0C4DP69</accession>
<name>A0A0C4DP69_MAGP6</name>
<proteinExistence type="inferred from homology"/>
<evidence type="ECO:0000256" key="4">
    <source>
        <dbReference type="ARBA" id="ARBA00022927"/>
    </source>
</evidence>
<dbReference type="Proteomes" id="UP000011715">
    <property type="component" value="Unassembled WGS sequence"/>
</dbReference>
<evidence type="ECO:0000256" key="6">
    <source>
        <dbReference type="SAM" id="MobiDB-lite"/>
    </source>
</evidence>
<comment type="subcellular location">
    <subcellularLocation>
        <location evidence="1">Endomembrane system</location>
    </subcellularLocation>
</comment>
<gene>
    <name evidence="8" type="ORF">MAPG_01623</name>
</gene>
<evidence type="ECO:0000256" key="2">
    <source>
        <dbReference type="ARBA" id="ARBA00006613"/>
    </source>
</evidence>
<protein>
    <submittedName>
        <fullName evidence="8">AP-2 complex subunit beta</fullName>
    </submittedName>
</protein>
<keyword evidence="10" id="KW-1185">Reference proteome</keyword>
<sequence length="859" mass="95614">MSGPQGGGDSKLFARISAPLSLLFRCWCCGGCLLHVALLRTTERGDRTVTPDTTVTAPPCCQAFGSHVTSRHDRSPRDTLRPADELRSTSRQTPLVVEKLVYTRKDHTDHTTYTPKPLTSMMFMAYIPPPGALGSLYGTPQGKVAELRLELNSGGKKDKNFATKKIALKKIVANMTMSNNDMVALFPDIIGCMHIESLEIKKMCFLFLVNYARMRPEIAIKSIPVLQRDMGDSNPLVRALALRTMSYIHVREFVEATVPLVKKLLKDPDPYVRKTAAYCVAKLYDHDRQMVEQSDLIDKLNMLLRDDNPTVVASALAGLMDIWERSDAIKLTIDYGNASKMVAILPDCSEWGQTYILEALMSYVPEDPGEALLLAERIAPRLSHSNSAVVLTCIRVILYLMNYIADQKQISALCRKLSPPLVTLLAKGPEVQYLALRNALLILQRRPEVLRNDIRVFFCKYNDPIYVKVTKLELIFMLANEKNIGEVLTELREYATEIDVHFVRKAVRAIGKLAIKIEPAAPRCIDLLLELVATKVTYIVQEATVVIRNIFRKYPNQYESIIGTLCEHLDSLDEPEAKAAMVWVIGQYASRIENSDALLEDFLYSFADEPVEVQLALLTATVKLFIQRPTKGQELVPKVLKWATEETDNPDLRDRAYMYWRLLSTDMAMAKRIVMGDKPAITAESERLDPATLEEMCLNVGTLATVYLKPVQTVFRSARSRRLADSPALQRHLLPAGSGPLAPPAVYETNKSLSMLGRGGQPSDVDPRQKCSAQKYKMTYLPQDESVFQSMKCNSTCGTPALLNFNGNGAQAMANLHVVEQDSFGGAGGVEGGYVVNQYAPQTALQPDQGGQNGDLLML</sequence>
<organism evidence="9 10">
    <name type="scientific">Magnaporthiopsis poae (strain ATCC 64411 / 73-15)</name>
    <name type="common">Kentucky bluegrass fungus</name>
    <name type="synonym">Magnaporthe poae</name>
    <dbReference type="NCBI Taxonomy" id="644358"/>
    <lineage>
        <taxon>Eukaryota</taxon>
        <taxon>Fungi</taxon>
        <taxon>Dikarya</taxon>
        <taxon>Ascomycota</taxon>
        <taxon>Pezizomycotina</taxon>
        <taxon>Sordariomycetes</taxon>
        <taxon>Sordariomycetidae</taxon>
        <taxon>Magnaporthales</taxon>
        <taxon>Magnaporthaceae</taxon>
        <taxon>Magnaporthiopsis</taxon>
    </lineage>
</organism>
<dbReference type="GO" id="GO:0012505">
    <property type="term" value="C:endomembrane system"/>
    <property type="evidence" value="ECO:0007669"/>
    <property type="project" value="UniProtKB-SubCell"/>
</dbReference>
<dbReference type="EMBL" id="ADBL01000395">
    <property type="status" value="NOT_ANNOTATED_CDS"/>
    <property type="molecule type" value="Genomic_DNA"/>
</dbReference>
<feature type="compositionally biased region" description="Basic and acidic residues" evidence="6">
    <location>
        <begin position="70"/>
        <end position="88"/>
    </location>
</feature>
<dbReference type="Pfam" id="PF01602">
    <property type="entry name" value="Adaptin_N"/>
    <property type="match status" value="1"/>
</dbReference>
<feature type="region of interest" description="Disordered" evidence="6">
    <location>
        <begin position="66"/>
        <end position="90"/>
    </location>
</feature>
<reference evidence="9" key="5">
    <citation type="submission" date="2015-06" db="UniProtKB">
        <authorList>
            <consortium name="EnsemblFungi"/>
        </authorList>
    </citation>
    <scope>IDENTIFICATION</scope>
    <source>
        <strain evidence="9">ATCC 64411</strain>
    </source>
</reference>
<dbReference type="FunFam" id="1.25.10.10:FF:000044">
    <property type="entry name" value="AP complex subunit beta"/>
    <property type="match status" value="1"/>
</dbReference>
<dbReference type="Gene3D" id="1.25.10.10">
    <property type="entry name" value="Leucine-rich Repeat Variant"/>
    <property type="match status" value="1"/>
</dbReference>
<dbReference type="STRING" id="644358.A0A0C4DP69"/>
<dbReference type="OrthoDB" id="10254310at2759"/>
<dbReference type="InterPro" id="IPR011989">
    <property type="entry name" value="ARM-like"/>
</dbReference>
<dbReference type="GO" id="GO:0030117">
    <property type="term" value="C:membrane coat"/>
    <property type="evidence" value="ECO:0007669"/>
    <property type="project" value="InterPro"/>
</dbReference>
<reference evidence="8" key="2">
    <citation type="submission" date="2010-05" db="EMBL/GenBank/DDBJ databases">
        <title>The Genome Sequence of Magnaporthe poae strain ATCC 64411.</title>
        <authorList>
            <consortium name="The Broad Institute Genome Sequencing Platform"/>
            <consortium name="Broad Institute Genome Sequencing Center for Infectious Disease"/>
            <person name="Ma L.-J."/>
            <person name="Dead R."/>
            <person name="Young S."/>
            <person name="Zeng Q."/>
            <person name="Koehrsen M."/>
            <person name="Alvarado L."/>
            <person name="Berlin A."/>
            <person name="Chapman S.B."/>
            <person name="Chen Z."/>
            <person name="Freedman E."/>
            <person name="Gellesch M."/>
            <person name="Goldberg J."/>
            <person name="Griggs A."/>
            <person name="Gujja S."/>
            <person name="Heilman E.R."/>
            <person name="Heiman D."/>
            <person name="Hepburn T."/>
            <person name="Howarth C."/>
            <person name="Jen D."/>
            <person name="Larson L."/>
            <person name="Mehta T."/>
            <person name="Neiman D."/>
            <person name="Pearson M."/>
            <person name="Roberts A."/>
            <person name="Saif S."/>
            <person name="Shea T."/>
            <person name="Shenoy N."/>
            <person name="Sisk P."/>
            <person name="Stolte C."/>
            <person name="Sykes S."/>
            <person name="Walk T."/>
            <person name="White J."/>
            <person name="Yandava C."/>
            <person name="Haas B."/>
            <person name="Nusbaum C."/>
            <person name="Birren B."/>
        </authorList>
    </citation>
    <scope>NUCLEOTIDE SEQUENCE</scope>
    <source>
        <strain evidence="8">ATCC 64411</strain>
    </source>
</reference>